<dbReference type="Proteomes" id="UP001527925">
    <property type="component" value="Unassembled WGS sequence"/>
</dbReference>
<evidence type="ECO:0000256" key="9">
    <source>
        <dbReference type="SAM" id="MobiDB-lite"/>
    </source>
</evidence>
<keyword evidence="12" id="KW-1185">Reference proteome</keyword>
<dbReference type="EMBL" id="JADGIZ020000006">
    <property type="protein sequence ID" value="KAL2918597.1"/>
    <property type="molecule type" value="Genomic_DNA"/>
</dbReference>
<evidence type="ECO:0000256" key="5">
    <source>
        <dbReference type="ARBA" id="ARBA00022989"/>
    </source>
</evidence>
<feature type="region of interest" description="Disordered" evidence="9">
    <location>
        <begin position="176"/>
        <end position="204"/>
    </location>
</feature>
<evidence type="ECO:0000256" key="4">
    <source>
        <dbReference type="ARBA" id="ARBA00022824"/>
    </source>
</evidence>
<protein>
    <submittedName>
        <fullName evidence="11">SWI/SNF and RSC complex subunit Ssr1</fullName>
    </submittedName>
</protein>
<name>A0ABR4NGG6_9FUNG</name>
<evidence type="ECO:0000256" key="6">
    <source>
        <dbReference type="ARBA" id="ARBA00023136"/>
    </source>
</evidence>
<evidence type="ECO:0000256" key="8">
    <source>
        <dbReference type="ARBA" id="ARBA00038311"/>
    </source>
</evidence>
<evidence type="ECO:0000256" key="1">
    <source>
        <dbReference type="ARBA" id="ARBA00004115"/>
    </source>
</evidence>
<dbReference type="Pfam" id="PF03896">
    <property type="entry name" value="TRAP_alpha"/>
    <property type="match status" value="1"/>
</dbReference>
<gene>
    <name evidence="11" type="primary">SSR1</name>
    <name evidence="11" type="ORF">HK105_201998</name>
</gene>
<evidence type="ECO:0000313" key="12">
    <source>
        <dbReference type="Proteomes" id="UP001527925"/>
    </source>
</evidence>
<comment type="similarity">
    <text evidence="8">Belongs to the IRC22 family.</text>
</comment>
<evidence type="ECO:0000313" key="11">
    <source>
        <dbReference type="EMBL" id="KAL2918597.1"/>
    </source>
</evidence>
<evidence type="ECO:0000256" key="3">
    <source>
        <dbReference type="ARBA" id="ARBA00022729"/>
    </source>
</evidence>
<dbReference type="PANTHER" id="PTHR12924">
    <property type="entry name" value="TRANSLOCON-ASSOCIATED PROTEIN, ALPHA SUBUNIT"/>
    <property type="match status" value="1"/>
</dbReference>
<sequence length="224" mass="25304">MPRQLVAGIKLKELERKENPGLTFTHAFPDNEFAIFPSGKAGRVHFNITNTGTAAKTITRVITTYYDAKDPKKKVSLSPWIELSKYIGAGQTVLFKHTFATDIEPQDANLEVLFDYDDIEESEEYRVLALNVPVKIIYNDSLFDAYSIMLYIWGTTLTGLVGYIFYLVFFSAEKPKPAKTKKPRAPVEPKEPVPPSTEPDMSWIPDHVVQGHKKAGSPKLKKRK</sequence>
<comment type="function">
    <text evidence="7">Is probably involved in a pathway contributing to genomic integrity.</text>
</comment>
<organism evidence="11 12">
    <name type="scientific">Polyrhizophydium stewartii</name>
    <dbReference type="NCBI Taxonomy" id="2732419"/>
    <lineage>
        <taxon>Eukaryota</taxon>
        <taxon>Fungi</taxon>
        <taxon>Fungi incertae sedis</taxon>
        <taxon>Chytridiomycota</taxon>
        <taxon>Chytridiomycota incertae sedis</taxon>
        <taxon>Chytridiomycetes</taxon>
        <taxon>Rhizophydiales</taxon>
        <taxon>Rhizophydiales incertae sedis</taxon>
        <taxon>Polyrhizophydium</taxon>
    </lineage>
</organism>
<comment type="caution">
    <text evidence="11">The sequence shown here is derived from an EMBL/GenBank/DDBJ whole genome shotgun (WGS) entry which is preliminary data.</text>
</comment>
<keyword evidence="3" id="KW-0732">Signal</keyword>
<evidence type="ECO:0000256" key="10">
    <source>
        <dbReference type="SAM" id="Phobius"/>
    </source>
</evidence>
<evidence type="ECO:0000256" key="7">
    <source>
        <dbReference type="ARBA" id="ARBA00037565"/>
    </source>
</evidence>
<keyword evidence="4" id="KW-0256">Endoplasmic reticulum</keyword>
<dbReference type="InterPro" id="IPR005595">
    <property type="entry name" value="TRAP_alpha"/>
</dbReference>
<accession>A0ABR4NGG6</accession>
<keyword evidence="2 10" id="KW-0812">Transmembrane</keyword>
<feature type="transmembrane region" description="Helical" evidence="10">
    <location>
        <begin position="148"/>
        <end position="172"/>
    </location>
</feature>
<evidence type="ECO:0000256" key="2">
    <source>
        <dbReference type="ARBA" id="ARBA00022692"/>
    </source>
</evidence>
<reference evidence="11 12" key="1">
    <citation type="submission" date="2023-09" db="EMBL/GenBank/DDBJ databases">
        <title>Pangenome analysis of Batrachochytrium dendrobatidis and related Chytrids.</title>
        <authorList>
            <person name="Yacoub M.N."/>
            <person name="Stajich J.E."/>
            <person name="James T.Y."/>
        </authorList>
    </citation>
    <scope>NUCLEOTIDE SEQUENCE [LARGE SCALE GENOMIC DNA]</scope>
    <source>
        <strain evidence="11 12">JEL0888</strain>
    </source>
</reference>
<dbReference type="PANTHER" id="PTHR12924:SF0">
    <property type="entry name" value="TRANSLOCON-ASSOCIATED PROTEIN SUBUNIT ALPHA"/>
    <property type="match status" value="1"/>
</dbReference>
<proteinExistence type="inferred from homology"/>
<keyword evidence="6 10" id="KW-0472">Membrane</keyword>
<keyword evidence="5 10" id="KW-1133">Transmembrane helix</keyword>
<comment type="subcellular location">
    <subcellularLocation>
        <location evidence="1">Endoplasmic reticulum membrane</location>
        <topology evidence="1">Single-pass type I membrane protein</topology>
    </subcellularLocation>
</comment>